<evidence type="ECO:0000256" key="7">
    <source>
        <dbReference type="SAM" id="MobiDB-lite"/>
    </source>
</evidence>
<evidence type="ECO:0000259" key="9">
    <source>
        <dbReference type="Pfam" id="PF13742"/>
    </source>
</evidence>
<keyword evidence="2 5" id="KW-0540">Nuclease</keyword>
<feature type="domain" description="Exonuclease VII large subunit C-terminal" evidence="8">
    <location>
        <begin position="142"/>
        <end position="485"/>
    </location>
</feature>
<gene>
    <name evidence="5" type="primary">xseA</name>
    <name evidence="10" type="ORF">HW532_20435</name>
</gene>
<dbReference type="NCBIfam" id="TIGR00237">
    <property type="entry name" value="xseA"/>
    <property type="match status" value="1"/>
</dbReference>
<keyword evidence="11" id="KW-1185">Reference proteome</keyword>
<dbReference type="EMBL" id="CP058214">
    <property type="protein sequence ID" value="QPC44857.1"/>
    <property type="molecule type" value="Genomic_DNA"/>
</dbReference>
<comment type="catalytic activity">
    <reaction evidence="5 6">
        <text>Exonucleolytic cleavage in either 5'- to 3'- or 3'- to 5'-direction to yield nucleoside 5'-phosphates.</text>
        <dbReference type="EC" id="3.1.11.6"/>
    </reaction>
</comment>
<evidence type="ECO:0000256" key="4">
    <source>
        <dbReference type="ARBA" id="ARBA00022839"/>
    </source>
</evidence>
<dbReference type="GO" id="GO:0008855">
    <property type="term" value="F:exodeoxyribonuclease VII activity"/>
    <property type="evidence" value="ECO:0007669"/>
    <property type="project" value="UniProtKB-UniRule"/>
</dbReference>
<dbReference type="GO" id="GO:0006308">
    <property type="term" value="P:DNA catabolic process"/>
    <property type="evidence" value="ECO:0007669"/>
    <property type="project" value="UniProtKB-UniRule"/>
</dbReference>
<feature type="region of interest" description="Disordered" evidence="7">
    <location>
        <begin position="484"/>
        <end position="520"/>
    </location>
</feature>
<dbReference type="Pfam" id="PF02601">
    <property type="entry name" value="Exonuc_VII_L"/>
    <property type="match status" value="1"/>
</dbReference>
<dbReference type="InterPro" id="IPR020579">
    <property type="entry name" value="Exonuc_VII_lsu_C"/>
</dbReference>
<keyword evidence="3 5" id="KW-0378">Hydrolase</keyword>
<dbReference type="RefSeq" id="WP_213162227.1">
    <property type="nucleotide sequence ID" value="NZ_CP058214.1"/>
</dbReference>
<dbReference type="HAMAP" id="MF_00378">
    <property type="entry name" value="Exonuc_7_L"/>
    <property type="match status" value="1"/>
</dbReference>
<dbReference type="EC" id="3.1.11.6" evidence="5"/>
<feature type="domain" description="OB-fold nucleic acid binding" evidence="9">
    <location>
        <begin position="26"/>
        <end position="119"/>
    </location>
</feature>
<comment type="similarity">
    <text evidence="5 6">Belongs to the XseA family.</text>
</comment>
<evidence type="ECO:0000256" key="2">
    <source>
        <dbReference type="ARBA" id="ARBA00022722"/>
    </source>
</evidence>
<dbReference type="InterPro" id="IPR025824">
    <property type="entry name" value="OB-fold_nuc-bd_dom"/>
</dbReference>
<dbReference type="GO" id="GO:0009318">
    <property type="term" value="C:exodeoxyribonuclease VII complex"/>
    <property type="evidence" value="ECO:0007669"/>
    <property type="project" value="UniProtKB-UniRule"/>
</dbReference>
<accession>A0A7S8C7N9</accession>
<evidence type="ECO:0000259" key="8">
    <source>
        <dbReference type="Pfam" id="PF02601"/>
    </source>
</evidence>
<keyword evidence="4 5" id="KW-0269">Exonuclease</keyword>
<dbReference type="GO" id="GO:0005737">
    <property type="term" value="C:cytoplasm"/>
    <property type="evidence" value="ECO:0007669"/>
    <property type="project" value="UniProtKB-SubCell"/>
</dbReference>
<comment type="subcellular location">
    <subcellularLocation>
        <location evidence="5 6">Cytoplasm</location>
    </subcellularLocation>
</comment>
<dbReference type="AlphaFoldDB" id="A0A7S8C7N9"/>
<evidence type="ECO:0000256" key="6">
    <source>
        <dbReference type="RuleBase" id="RU004355"/>
    </source>
</evidence>
<dbReference type="PANTHER" id="PTHR30008">
    <property type="entry name" value="EXODEOXYRIBONUCLEASE 7 LARGE SUBUNIT"/>
    <property type="match status" value="1"/>
</dbReference>
<dbReference type="GO" id="GO:0003676">
    <property type="term" value="F:nucleic acid binding"/>
    <property type="evidence" value="ECO:0007669"/>
    <property type="project" value="InterPro"/>
</dbReference>
<sequence>MPNDDPMADWPLGEPAEAGQPNVAEFSVSEISQALKRTLEDAYGHVRVRGELGRVSRPSSGHVYLDLKDDRAVLSGVIWRGVARTLRIQPEQGLEVIVTGRITTFPGQSRYQIVIEQMEPAGRGALMALLEERRKALEAEGLFAPDRKQALPYLPRVIGVVTSPTGAVIRDIMHRLADRFPRRVIVWPVRVQGESCAGEVSAAIRGFNALAPDGAIPRPDVLIVARGGGSIEDLWGFNEEEVVRAAAASDIPLISAVGHETDWTLIDYVADERAPTPTAAAERAVPVRGELLATVADLGARERRALSRLFEERRTRVRSAARGLPRPEDILGLARQRFDTASGRLGRALKANTQHHRTRWVQATARLTPRTFTSLIERQRERLETRSHRLARGLAVSARQVIVEGRRRLGELDGRGGRAMRRRLNDVGRQLDGQAKLLESLSYRSVLGRGFALVRDGTGRPVRRAGETSPGADLEIEFQDGRVAARIAGPADGAPSDKPARPQPARPRKPAKGPGQGELF</sequence>
<evidence type="ECO:0000256" key="3">
    <source>
        <dbReference type="ARBA" id="ARBA00022801"/>
    </source>
</evidence>
<organism evidence="10 11">
    <name type="scientific">Kaustia mangrovi</name>
    <dbReference type="NCBI Taxonomy" id="2593653"/>
    <lineage>
        <taxon>Bacteria</taxon>
        <taxon>Pseudomonadati</taxon>
        <taxon>Pseudomonadota</taxon>
        <taxon>Alphaproteobacteria</taxon>
        <taxon>Hyphomicrobiales</taxon>
        <taxon>Parvibaculaceae</taxon>
        <taxon>Kaustia</taxon>
    </lineage>
</organism>
<evidence type="ECO:0000256" key="5">
    <source>
        <dbReference type="HAMAP-Rule" id="MF_00378"/>
    </source>
</evidence>
<evidence type="ECO:0000313" key="10">
    <source>
        <dbReference type="EMBL" id="QPC44857.1"/>
    </source>
</evidence>
<keyword evidence="1 5" id="KW-0963">Cytoplasm</keyword>
<comment type="function">
    <text evidence="5">Bidirectionally degrades single-stranded DNA into large acid-insoluble oligonucleotides, which are then degraded further into small acid-soluble oligonucleotides.</text>
</comment>
<dbReference type="Pfam" id="PF13742">
    <property type="entry name" value="tRNA_anti_2"/>
    <property type="match status" value="1"/>
</dbReference>
<dbReference type="KEGG" id="kmn:HW532_20435"/>
<dbReference type="InterPro" id="IPR003753">
    <property type="entry name" value="Exonuc_VII_L"/>
</dbReference>
<reference evidence="10 11" key="1">
    <citation type="submission" date="2020-06" db="EMBL/GenBank/DDBJ databases">
        <title>Genome sequence of 2 isolates from Red Sea Mangroves.</title>
        <authorList>
            <person name="Sefrji F."/>
            <person name="Michoud G."/>
            <person name="Merlino G."/>
            <person name="Daffonchio D."/>
        </authorList>
    </citation>
    <scope>NUCLEOTIDE SEQUENCE [LARGE SCALE GENOMIC DNA]</scope>
    <source>
        <strain evidence="10 11">R1DC25</strain>
    </source>
</reference>
<evidence type="ECO:0000256" key="1">
    <source>
        <dbReference type="ARBA" id="ARBA00022490"/>
    </source>
</evidence>
<dbReference type="CDD" id="cd04489">
    <property type="entry name" value="ExoVII_LU_OBF"/>
    <property type="match status" value="1"/>
</dbReference>
<protein>
    <recommendedName>
        <fullName evidence="5">Exodeoxyribonuclease 7 large subunit</fullName>
        <ecNumber evidence="5">3.1.11.6</ecNumber>
    </recommendedName>
    <alternativeName>
        <fullName evidence="5">Exodeoxyribonuclease VII large subunit</fullName>
        <shortName evidence="5">Exonuclease VII large subunit</shortName>
    </alternativeName>
</protein>
<proteinExistence type="inferred from homology"/>
<dbReference type="PANTHER" id="PTHR30008:SF0">
    <property type="entry name" value="EXODEOXYRIBONUCLEASE 7 LARGE SUBUNIT"/>
    <property type="match status" value="1"/>
</dbReference>
<name>A0A7S8C7N9_9HYPH</name>
<comment type="subunit">
    <text evidence="5">Heterooligomer composed of large and small subunits.</text>
</comment>
<evidence type="ECO:0000313" key="11">
    <source>
        <dbReference type="Proteomes" id="UP000593594"/>
    </source>
</evidence>
<dbReference type="Proteomes" id="UP000593594">
    <property type="component" value="Chromosome"/>
</dbReference>